<proteinExistence type="predicted"/>
<protein>
    <submittedName>
        <fullName evidence="2">Uncharacterized protein</fullName>
    </submittedName>
</protein>
<sequence length="104" mass="11450">MWLSNTPEQADAGNTTGGTNLGHGRPDARDVGGVPPLPLRFQPARGVFRLEMEPFYYFERIIELGGSGDPFEIRGLETGSSRAAAWDARFHGIIRPARPPLLKF</sequence>
<evidence type="ECO:0000313" key="2">
    <source>
        <dbReference type="EMBL" id="RSL79014.1"/>
    </source>
</evidence>
<dbReference type="EMBL" id="NKCL01000188">
    <property type="protein sequence ID" value="RSL79014.1"/>
    <property type="molecule type" value="Genomic_DNA"/>
</dbReference>
<keyword evidence="3" id="KW-1185">Reference proteome</keyword>
<accession>A0A428RN96</accession>
<feature type="region of interest" description="Disordered" evidence="1">
    <location>
        <begin position="1"/>
        <end position="36"/>
    </location>
</feature>
<dbReference type="AlphaFoldDB" id="A0A428RN96"/>
<gene>
    <name evidence="2" type="ORF">CEP51_007711</name>
</gene>
<name>A0A428RN96_9HYPO</name>
<organism evidence="2 3">
    <name type="scientific">Fusarium floridanum</name>
    <dbReference type="NCBI Taxonomy" id="1325733"/>
    <lineage>
        <taxon>Eukaryota</taxon>
        <taxon>Fungi</taxon>
        <taxon>Dikarya</taxon>
        <taxon>Ascomycota</taxon>
        <taxon>Pezizomycotina</taxon>
        <taxon>Sordariomycetes</taxon>
        <taxon>Hypocreomycetidae</taxon>
        <taxon>Hypocreales</taxon>
        <taxon>Nectriaceae</taxon>
        <taxon>Fusarium</taxon>
        <taxon>Fusarium solani species complex</taxon>
    </lineage>
</organism>
<dbReference type="Proteomes" id="UP000287972">
    <property type="component" value="Unassembled WGS sequence"/>
</dbReference>
<reference evidence="2 3" key="1">
    <citation type="submission" date="2017-06" db="EMBL/GenBank/DDBJ databases">
        <title>Comparative genomic analysis of Ambrosia Fusariam Clade fungi.</title>
        <authorList>
            <person name="Stajich J.E."/>
            <person name="Carrillo J."/>
            <person name="Kijimoto T."/>
            <person name="Eskalen A."/>
            <person name="O'Donnell K."/>
            <person name="Kasson M."/>
        </authorList>
    </citation>
    <scope>NUCLEOTIDE SEQUENCE [LARGE SCALE GENOMIC DNA]</scope>
    <source>
        <strain evidence="2 3">NRRL62606</strain>
    </source>
</reference>
<evidence type="ECO:0000313" key="3">
    <source>
        <dbReference type="Proteomes" id="UP000287972"/>
    </source>
</evidence>
<evidence type="ECO:0000256" key="1">
    <source>
        <dbReference type="SAM" id="MobiDB-lite"/>
    </source>
</evidence>
<comment type="caution">
    <text evidence="2">The sequence shown here is derived from an EMBL/GenBank/DDBJ whole genome shotgun (WGS) entry which is preliminary data.</text>
</comment>